<dbReference type="KEGG" id="bxy:BXY_25430"/>
<reference evidence="3 4" key="1">
    <citation type="submission" date="2010-03" db="EMBL/GenBank/DDBJ databases">
        <title>The genome sequence of Bacteriodes xylanisolvens XB1A.</title>
        <authorList>
            <consortium name="metaHIT consortium -- http://www.metahit.eu/"/>
            <person name="Pajon A."/>
            <person name="Turner K."/>
            <person name="Parkhill J."/>
            <person name="Bernalier A."/>
        </authorList>
    </citation>
    <scope>NUCLEOTIDE SEQUENCE [LARGE SCALE GENOMIC DNA]</scope>
    <source>
        <strain evidence="3 4">XB1A</strain>
    </source>
</reference>
<evidence type="ECO:0000313" key="4">
    <source>
        <dbReference type="Proteomes" id="UP000008795"/>
    </source>
</evidence>
<dbReference type="AlphaFoldDB" id="D6CZJ0"/>
<accession>D6CZJ0</accession>
<dbReference type="PATRIC" id="fig|657309.4.peg.1344"/>
<organism evidence="3 4">
    <name type="scientific">Bacteroides xylanisolvens XB1A</name>
    <dbReference type="NCBI Taxonomy" id="657309"/>
    <lineage>
        <taxon>Bacteria</taxon>
        <taxon>Pseudomonadati</taxon>
        <taxon>Bacteroidota</taxon>
        <taxon>Bacteroidia</taxon>
        <taxon>Bacteroidales</taxon>
        <taxon>Bacteroidaceae</taxon>
        <taxon>Bacteroides</taxon>
    </lineage>
</organism>
<dbReference type="HOGENOM" id="CLU_037195_0_0_10"/>
<keyword evidence="1" id="KW-0472">Membrane</keyword>
<evidence type="ECO:0000256" key="1">
    <source>
        <dbReference type="SAM" id="Phobius"/>
    </source>
</evidence>
<proteinExistence type="predicted"/>
<dbReference type="Proteomes" id="UP000008795">
    <property type="component" value="Chromosome"/>
</dbReference>
<dbReference type="EMBL" id="FP929033">
    <property type="protein sequence ID" value="CBK67592.1"/>
    <property type="molecule type" value="Genomic_DNA"/>
</dbReference>
<gene>
    <name evidence="3" type="ORF">BXY_25430</name>
</gene>
<keyword evidence="1" id="KW-1133">Transmembrane helix</keyword>
<name>D6CZJ0_9BACE</name>
<evidence type="ECO:0000259" key="2">
    <source>
        <dbReference type="Pfam" id="PF19904"/>
    </source>
</evidence>
<keyword evidence="1" id="KW-0812">Transmembrane</keyword>
<dbReference type="eggNOG" id="COG4735">
    <property type="taxonomic scope" value="Bacteria"/>
</dbReference>
<sequence length="554" mass="63535">MDFLIFANTTINTQSYLIHMKRFILPLLIIILILTSLPTKANNEIESLLKTLDKSLQNKSVYTKQKQRQIDSLKIALRQSDNIQEKIGIAQSLCFEYSSFQKDSALVYAIHMNNLAQKSNDKELLIEAKLDYSRILSSMGFFKEALAIVNSTQQEQLSPRLKAEYFLGQVTIYNHQKTFASNENDAQENDLIAQIYRDSLLQCKEVPSNVRAFMSAPTLLFHKKYDNAIHILDSVYKSYAPYSRDAGIIAYSLASAYQGKNDSENMIKYFAISAISDVLNGARENFSLKILAKLIFESGDIDRAYKYMKNAMEDAILCNARINTIEASDMYLFIDKAFQEKEKNKFITITILLVALCFVCILLCALFIQLKKQKRKVEQANESLSYHLYEIQQMNSILADNNKIKEEYVGLYMEQHTSYINKIANLKKRALKIAKSEDIKKVTSFLHSSLNTEEDLAEFYNNFDKAILNLFPNFVEDFNALLLPENVIIPGPGKLLTPELRIFALIRLGITDSVKIAHFLQYSLSTIYNYRSKMRIKANGDRNEFEEKVARIGQ</sequence>
<dbReference type="Pfam" id="PF19904">
    <property type="entry name" value="DUF6377"/>
    <property type="match status" value="1"/>
</dbReference>
<protein>
    <recommendedName>
        <fullName evidence="2">DUF6377 domain-containing protein</fullName>
    </recommendedName>
</protein>
<feature type="domain" description="DUF6377" evidence="2">
    <location>
        <begin position="277"/>
        <end position="517"/>
    </location>
</feature>
<feature type="transmembrane region" description="Helical" evidence="1">
    <location>
        <begin position="346"/>
        <end position="368"/>
    </location>
</feature>
<reference evidence="3 4" key="2">
    <citation type="submission" date="2010-03" db="EMBL/GenBank/DDBJ databases">
        <authorList>
            <person name="Pajon A."/>
        </authorList>
    </citation>
    <scope>NUCLEOTIDE SEQUENCE [LARGE SCALE GENOMIC DNA]</scope>
    <source>
        <strain evidence="3 4">XB1A</strain>
    </source>
</reference>
<dbReference type="InterPro" id="IPR045957">
    <property type="entry name" value="DUF6377"/>
</dbReference>
<evidence type="ECO:0000313" key="3">
    <source>
        <dbReference type="EMBL" id="CBK67592.1"/>
    </source>
</evidence>